<keyword evidence="1" id="KW-0167">Capsid protein</keyword>
<protein>
    <submittedName>
        <fullName evidence="1">Coat protein</fullName>
    </submittedName>
</protein>
<organism evidence="1 2">
    <name type="scientific">ssRNA phage SRR6960799_31</name>
    <dbReference type="NCBI Taxonomy" id="2786589"/>
    <lineage>
        <taxon>Viruses</taxon>
        <taxon>Riboviria</taxon>
        <taxon>Orthornavirae</taxon>
        <taxon>Lenarviricota</taxon>
        <taxon>Leviviricetes</taxon>
        <taxon>Tetipavirus</taxon>
        <taxon>Tetipavirus sp. 'asiadaptatum'</taxon>
    </lineage>
</organism>
<dbReference type="Proteomes" id="UP000678526">
    <property type="component" value="Segment"/>
</dbReference>
<name>A0A8S5KZT7_9VIRU</name>
<evidence type="ECO:0000313" key="2">
    <source>
        <dbReference type="Proteomes" id="UP000678526"/>
    </source>
</evidence>
<dbReference type="GeneID" id="80401041"/>
<reference evidence="1" key="1">
    <citation type="submission" date="2020-09" db="EMBL/GenBank/DDBJ databases">
        <title>Leviviricetes taxonomy.</title>
        <authorList>
            <person name="Stockdale S.R."/>
            <person name="Callanan J."/>
            <person name="Adriaenssens E.M."/>
            <person name="Kuhn J.H."/>
            <person name="Rumnieks J."/>
            <person name="Shkoporov A."/>
            <person name="Draper L.A."/>
            <person name="Ross P."/>
            <person name="Hill C."/>
        </authorList>
    </citation>
    <scope>NUCLEOTIDE SEQUENCE</scope>
</reference>
<accession>A0A8S5KZT7</accession>
<dbReference type="RefSeq" id="YP_010771334.1">
    <property type="nucleotide sequence ID" value="NC_074558.1"/>
</dbReference>
<dbReference type="GO" id="GO:0019028">
    <property type="term" value="C:viral capsid"/>
    <property type="evidence" value="ECO:0007669"/>
    <property type="project" value="UniProtKB-KW"/>
</dbReference>
<dbReference type="KEGG" id="vg:80401041"/>
<dbReference type="EMBL" id="BK013603">
    <property type="protein sequence ID" value="DAD50703.1"/>
    <property type="molecule type" value="Genomic_RNA"/>
</dbReference>
<gene>
    <name evidence="1" type="primary">SRR6960799_31_2</name>
</gene>
<sequence length="111" mass="11265">MSRTFNTVAYALQGTGDGSALYGATVSDVPTTVRFSSIAAKQGGVAGYRTSRVVTQQVTLASGVVVPVVETHTSFLPNGAPGISATASRAVLKALMAEASYDAGVANRAIE</sequence>
<proteinExistence type="predicted"/>
<evidence type="ECO:0000313" key="1">
    <source>
        <dbReference type="EMBL" id="DAD50703.1"/>
    </source>
</evidence>
<keyword evidence="1" id="KW-0946">Virion</keyword>